<dbReference type="NCBIfam" id="TIGR01167">
    <property type="entry name" value="LPXTG_anchor"/>
    <property type="match status" value="1"/>
</dbReference>
<evidence type="ECO:0000313" key="2">
    <source>
        <dbReference type="EMBL" id="KAI1885845.1"/>
    </source>
</evidence>
<evidence type="ECO:0000313" key="3">
    <source>
        <dbReference type="Proteomes" id="UP000829720"/>
    </source>
</evidence>
<organism evidence="2 3">
    <name type="scientific">Albula goreensis</name>
    <dbReference type="NCBI Taxonomy" id="1534307"/>
    <lineage>
        <taxon>Eukaryota</taxon>
        <taxon>Metazoa</taxon>
        <taxon>Chordata</taxon>
        <taxon>Craniata</taxon>
        <taxon>Vertebrata</taxon>
        <taxon>Euteleostomi</taxon>
        <taxon>Actinopterygii</taxon>
        <taxon>Neopterygii</taxon>
        <taxon>Teleostei</taxon>
        <taxon>Albuliformes</taxon>
        <taxon>Albulidae</taxon>
        <taxon>Albula</taxon>
    </lineage>
</organism>
<keyword evidence="1" id="KW-0812">Transmembrane</keyword>
<dbReference type="Proteomes" id="UP000829720">
    <property type="component" value="Unassembled WGS sequence"/>
</dbReference>
<dbReference type="Gene3D" id="2.60.40.10">
    <property type="entry name" value="Immunoglobulins"/>
    <property type="match status" value="1"/>
</dbReference>
<feature type="transmembrane region" description="Helical" evidence="1">
    <location>
        <begin position="203"/>
        <end position="226"/>
    </location>
</feature>
<keyword evidence="1" id="KW-1133">Transmembrane helix</keyword>
<gene>
    <name evidence="2" type="ORF">AGOR_G00207970</name>
</gene>
<comment type="caution">
    <text evidence="2">The sequence shown here is derived from an EMBL/GenBank/DDBJ whole genome shotgun (WGS) entry which is preliminary data.</text>
</comment>
<reference evidence="2" key="1">
    <citation type="submission" date="2021-01" db="EMBL/GenBank/DDBJ databases">
        <authorList>
            <person name="Zahm M."/>
            <person name="Roques C."/>
            <person name="Cabau C."/>
            <person name="Klopp C."/>
            <person name="Donnadieu C."/>
            <person name="Jouanno E."/>
            <person name="Lampietro C."/>
            <person name="Louis A."/>
            <person name="Herpin A."/>
            <person name="Echchiki A."/>
            <person name="Berthelot C."/>
            <person name="Parey E."/>
            <person name="Roest-Crollius H."/>
            <person name="Braasch I."/>
            <person name="Postlethwait J."/>
            <person name="Bobe J."/>
            <person name="Montfort J."/>
            <person name="Bouchez O."/>
            <person name="Begum T."/>
            <person name="Mejri S."/>
            <person name="Adams A."/>
            <person name="Chen W.-J."/>
            <person name="Guiguen Y."/>
        </authorList>
    </citation>
    <scope>NUCLEOTIDE SEQUENCE</scope>
    <source>
        <tissue evidence="2">Blood</tissue>
    </source>
</reference>
<sequence>MDQEDYLLLRTIPGKLSKPTLLLNPDVISVWDSVSLRCEEVPFSSEDQCTFIINGVKSSDSPCERSIRGADLLSGRSHIARTDIKITCFHSAIKFRESDPSVVTVLDLMKPSISVSTEHTDTLIHCEAPSVITGAHFYLYNNRSSAYFKDSQAGEQERAVTFTVPHSSESTLIYCCRYQYKSINSELSDCIEAVEPTGESTDWLMIVGIILPVLILLGVTAAFLFWKCKKSGSNWPSVSPTTGTEKAACEVPNEGASSDPTTTSDLMYATVHLPSHPSAFQPQEDSVVYSCLKTN</sequence>
<keyword evidence="1" id="KW-0472">Membrane</keyword>
<dbReference type="EMBL" id="JAERUA010000020">
    <property type="protein sequence ID" value="KAI1885845.1"/>
    <property type="molecule type" value="Genomic_DNA"/>
</dbReference>
<keyword evidence="3" id="KW-1185">Reference proteome</keyword>
<dbReference type="InterPro" id="IPR013783">
    <property type="entry name" value="Ig-like_fold"/>
</dbReference>
<dbReference type="AlphaFoldDB" id="A0A8T3CT42"/>
<name>A0A8T3CT42_9TELE</name>
<dbReference type="OrthoDB" id="8962117at2759"/>
<evidence type="ECO:0000256" key="1">
    <source>
        <dbReference type="SAM" id="Phobius"/>
    </source>
</evidence>
<proteinExistence type="predicted"/>
<protein>
    <submittedName>
        <fullName evidence="2">Uncharacterized protein</fullName>
    </submittedName>
</protein>
<accession>A0A8T3CT42</accession>